<organism evidence="1 2">
    <name type="scientific">Trichinella pseudospiralis</name>
    <name type="common">Parasitic roundworm</name>
    <dbReference type="NCBI Taxonomy" id="6337"/>
    <lineage>
        <taxon>Eukaryota</taxon>
        <taxon>Metazoa</taxon>
        <taxon>Ecdysozoa</taxon>
        <taxon>Nematoda</taxon>
        <taxon>Enoplea</taxon>
        <taxon>Dorylaimia</taxon>
        <taxon>Trichinellida</taxon>
        <taxon>Trichinellidae</taxon>
        <taxon>Trichinella</taxon>
    </lineage>
</organism>
<dbReference type="Proteomes" id="UP000054995">
    <property type="component" value="Unassembled WGS sequence"/>
</dbReference>
<gene>
    <name evidence="1" type="ORF">T4D_13821</name>
</gene>
<keyword evidence="2" id="KW-1185">Reference proteome</keyword>
<dbReference type="EMBL" id="JYDT01000001">
    <property type="protein sequence ID" value="KRY93787.1"/>
    <property type="molecule type" value="Genomic_DNA"/>
</dbReference>
<sequence>MLYAAVCFGDVLYIIVQLIKLRRMFFFLANLNFAERDNQSSNDDIIIASGFAPAVSGSRRMYTDRASSLGS</sequence>
<accession>A0A0V1G6A8</accession>
<name>A0A0V1G6A8_TRIPS</name>
<dbReference type="AlphaFoldDB" id="A0A0V1G6A8"/>
<evidence type="ECO:0000313" key="2">
    <source>
        <dbReference type="Proteomes" id="UP000054995"/>
    </source>
</evidence>
<comment type="caution">
    <text evidence="1">The sequence shown here is derived from an EMBL/GenBank/DDBJ whole genome shotgun (WGS) entry which is preliminary data.</text>
</comment>
<proteinExistence type="predicted"/>
<protein>
    <submittedName>
        <fullName evidence="1">Uncharacterized protein</fullName>
    </submittedName>
</protein>
<evidence type="ECO:0000313" key="1">
    <source>
        <dbReference type="EMBL" id="KRY93787.1"/>
    </source>
</evidence>
<reference evidence="1 2" key="1">
    <citation type="submission" date="2015-01" db="EMBL/GenBank/DDBJ databases">
        <title>Evolution of Trichinella species and genotypes.</title>
        <authorList>
            <person name="Korhonen P.K."/>
            <person name="Edoardo P."/>
            <person name="Giuseppe L.R."/>
            <person name="Gasser R.B."/>
        </authorList>
    </citation>
    <scope>NUCLEOTIDE SEQUENCE [LARGE SCALE GENOMIC DNA]</scope>
    <source>
        <strain evidence="1">ISS470</strain>
    </source>
</reference>